<name>A0AA88WS79_9ASTE</name>
<dbReference type="InterPro" id="IPR016039">
    <property type="entry name" value="Thiolase-like"/>
</dbReference>
<dbReference type="EMBL" id="JAVXUP010000262">
    <property type="protein sequence ID" value="KAK3032632.1"/>
    <property type="molecule type" value="Genomic_DNA"/>
</dbReference>
<dbReference type="SUPFAM" id="SSF53901">
    <property type="entry name" value="Thiolase-like"/>
    <property type="match status" value="1"/>
</dbReference>
<dbReference type="AlphaFoldDB" id="A0AA88WS79"/>
<sequence>MPGADYHLTKLFGLHPFVKRLMIYQQGCFANGTVLRLAKDLTENNAGHFAPAKLVVDEVWPRKLTGCVQYAAKPCMKTRSPLRHIRKDLRLAWGQIERQLGGIKLESGGICALARQFTDHVSCSEES</sequence>
<comment type="caution">
    <text evidence="4">The sequence shown here is derived from an EMBL/GenBank/DDBJ whole genome shotgun (WGS) entry which is preliminary data.</text>
</comment>
<dbReference type="Gene3D" id="3.40.47.10">
    <property type="match status" value="1"/>
</dbReference>
<reference evidence="4" key="1">
    <citation type="submission" date="2022-12" db="EMBL/GenBank/DDBJ databases">
        <title>Draft genome assemblies for two species of Escallonia (Escalloniales).</title>
        <authorList>
            <person name="Chanderbali A."/>
            <person name="Dervinis C."/>
            <person name="Anghel I."/>
            <person name="Soltis D."/>
            <person name="Soltis P."/>
            <person name="Zapata F."/>
        </authorList>
    </citation>
    <scope>NUCLEOTIDE SEQUENCE</scope>
    <source>
        <strain evidence="4">UCBG64.0493</strain>
        <tissue evidence="4">Leaf</tissue>
    </source>
</reference>
<evidence type="ECO:0000256" key="2">
    <source>
        <dbReference type="ARBA" id="ARBA00023315"/>
    </source>
</evidence>
<dbReference type="InterPro" id="IPR011141">
    <property type="entry name" value="Polyketide_synthase_type-III"/>
</dbReference>
<evidence type="ECO:0000256" key="1">
    <source>
        <dbReference type="ARBA" id="ARBA00022679"/>
    </source>
</evidence>
<protein>
    <recommendedName>
        <fullName evidence="3">Chalcone/stilbene synthase N-terminal domain-containing protein</fullName>
    </recommendedName>
</protein>
<dbReference type="Proteomes" id="UP001188597">
    <property type="component" value="Unassembled WGS sequence"/>
</dbReference>
<keyword evidence="1" id="KW-0808">Transferase</keyword>
<evidence type="ECO:0000313" key="4">
    <source>
        <dbReference type="EMBL" id="KAK3032632.1"/>
    </source>
</evidence>
<gene>
    <name evidence="4" type="ORF">RJ639_036592</name>
</gene>
<dbReference type="InterPro" id="IPR001099">
    <property type="entry name" value="Chalcone/stilbene_synt_N"/>
</dbReference>
<organism evidence="4 5">
    <name type="scientific">Escallonia herrerae</name>
    <dbReference type="NCBI Taxonomy" id="1293975"/>
    <lineage>
        <taxon>Eukaryota</taxon>
        <taxon>Viridiplantae</taxon>
        <taxon>Streptophyta</taxon>
        <taxon>Embryophyta</taxon>
        <taxon>Tracheophyta</taxon>
        <taxon>Spermatophyta</taxon>
        <taxon>Magnoliopsida</taxon>
        <taxon>eudicotyledons</taxon>
        <taxon>Gunneridae</taxon>
        <taxon>Pentapetalae</taxon>
        <taxon>asterids</taxon>
        <taxon>campanulids</taxon>
        <taxon>Escalloniales</taxon>
        <taxon>Escalloniaceae</taxon>
        <taxon>Escallonia</taxon>
    </lineage>
</organism>
<dbReference type="Pfam" id="PF00195">
    <property type="entry name" value="Chal_sti_synt_N"/>
    <property type="match status" value="1"/>
</dbReference>
<dbReference type="GO" id="GO:0030639">
    <property type="term" value="P:polyketide biosynthetic process"/>
    <property type="evidence" value="ECO:0007669"/>
    <property type="project" value="TreeGrafter"/>
</dbReference>
<feature type="domain" description="Chalcone/stilbene synthase N-terminal" evidence="3">
    <location>
        <begin position="1"/>
        <end position="48"/>
    </location>
</feature>
<keyword evidence="2" id="KW-0012">Acyltransferase</keyword>
<evidence type="ECO:0000313" key="5">
    <source>
        <dbReference type="Proteomes" id="UP001188597"/>
    </source>
</evidence>
<dbReference type="GO" id="GO:0016747">
    <property type="term" value="F:acyltransferase activity, transferring groups other than amino-acyl groups"/>
    <property type="evidence" value="ECO:0007669"/>
    <property type="project" value="InterPro"/>
</dbReference>
<proteinExistence type="predicted"/>
<accession>A0AA88WS79</accession>
<keyword evidence="5" id="KW-1185">Reference proteome</keyword>
<evidence type="ECO:0000259" key="3">
    <source>
        <dbReference type="Pfam" id="PF00195"/>
    </source>
</evidence>
<dbReference type="PANTHER" id="PTHR11877">
    <property type="entry name" value="HYDROXYMETHYLGLUTARYL-COA SYNTHASE"/>
    <property type="match status" value="1"/>
</dbReference>
<dbReference type="PANTHER" id="PTHR11877:SF14">
    <property type="entry name" value="CHALCONE SYNTHASE"/>
    <property type="match status" value="1"/>
</dbReference>